<sequence length="69" mass="7709">MRSQLSDILAHFQTLAELDTEGVPPTGHTTDAHSVMRDDEDMPALDREQTLANAPFVDGEFVRVRPVME</sequence>
<protein>
    <submittedName>
        <fullName evidence="1">Aspartyl/glutamyl-tRNA(Asn/Gln) amidotransferase subunit C</fullName>
    </submittedName>
</protein>
<keyword evidence="2" id="KW-1185">Reference proteome</keyword>
<dbReference type="InterPro" id="IPR003837">
    <property type="entry name" value="GatC"/>
</dbReference>
<accession>A0AA35RSQ6</accession>
<comment type="caution">
    <text evidence="1">The sequence shown here is derived from an EMBL/GenBank/DDBJ whole genome shotgun (WGS) entry which is preliminary data.</text>
</comment>
<dbReference type="GO" id="GO:0006450">
    <property type="term" value="P:regulation of translational fidelity"/>
    <property type="evidence" value="ECO:0007669"/>
    <property type="project" value="InterPro"/>
</dbReference>
<name>A0AA35RSQ6_GEOBA</name>
<organism evidence="1 2">
    <name type="scientific">Geodia barretti</name>
    <name type="common">Barrett's horny sponge</name>
    <dbReference type="NCBI Taxonomy" id="519541"/>
    <lineage>
        <taxon>Eukaryota</taxon>
        <taxon>Metazoa</taxon>
        <taxon>Porifera</taxon>
        <taxon>Demospongiae</taxon>
        <taxon>Heteroscleromorpha</taxon>
        <taxon>Tetractinellida</taxon>
        <taxon>Astrophorina</taxon>
        <taxon>Geodiidae</taxon>
        <taxon>Geodia</taxon>
    </lineage>
</organism>
<dbReference type="EMBL" id="CASHTH010001543">
    <property type="protein sequence ID" value="CAI8016612.1"/>
    <property type="molecule type" value="Genomic_DNA"/>
</dbReference>
<evidence type="ECO:0000313" key="1">
    <source>
        <dbReference type="EMBL" id="CAI8016612.1"/>
    </source>
</evidence>
<proteinExistence type="predicted"/>
<evidence type="ECO:0000313" key="2">
    <source>
        <dbReference type="Proteomes" id="UP001174909"/>
    </source>
</evidence>
<dbReference type="SUPFAM" id="SSF141000">
    <property type="entry name" value="Glu-tRNAGln amidotransferase C subunit"/>
    <property type="match status" value="1"/>
</dbReference>
<dbReference type="Proteomes" id="UP001174909">
    <property type="component" value="Unassembled WGS sequence"/>
</dbReference>
<dbReference type="InterPro" id="IPR036113">
    <property type="entry name" value="Asp/Glu-ADT_sf_sub_c"/>
</dbReference>
<gene>
    <name evidence="1" type="ORF">GBAR_LOCUS10173</name>
</gene>
<dbReference type="AlphaFoldDB" id="A0AA35RSQ6"/>
<dbReference type="Pfam" id="PF02686">
    <property type="entry name" value="GatC"/>
    <property type="match status" value="1"/>
</dbReference>
<reference evidence="1" key="1">
    <citation type="submission" date="2023-03" db="EMBL/GenBank/DDBJ databases">
        <authorList>
            <person name="Steffen K."/>
            <person name="Cardenas P."/>
        </authorList>
    </citation>
    <scope>NUCLEOTIDE SEQUENCE</scope>
</reference>